<dbReference type="EMBL" id="CP047385">
    <property type="protein sequence ID" value="QHF14354.1"/>
    <property type="molecule type" value="Genomic_DNA"/>
</dbReference>
<evidence type="ECO:0000256" key="3">
    <source>
        <dbReference type="ARBA" id="ARBA00022679"/>
    </source>
</evidence>
<proteinExistence type="predicted"/>
<accession>A0ABX6HV54</accession>
<keyword evidence="10" id="KW-1185">Reference proteome</keyword>
<keyword evidence="6 7" id="KW-0472">Membrane</keyword>
<name>A0ABX6HV54_9BURK</name>
<dbReference type="InterPro" id="IPR017850">
    <property type="entry name" value="Alkaline_phosphatase_core_sf"/>
</dbReference>
<dbReference type="InterPro" id="IPR058130">
    <property type="entry name" value="PEA_transf_C"/>
</dbReference>
<dbReference type="InterPro" id="IPR000917">
    <property type="entry name" value="Sulfatase_N"/>
</dbReference>
<feature type="domain" description="Sulfatase N-terminal" evidence="8">
    <location>
        <begin position="222"/>
        <end position="513"/>
    </location>
</feature>
<dbReference type="InterPro" id="IPR040423">
    <property type="entry name" value="PEA_transferase"/>
</dbReference>
<feature type="transmembrane region" description="Helical" evidence="7">
    <location>
        <begin position="114"/>
        <end position="132"/>
    </location>
</feature>
<sequence length="555" mass="62106">MKPLLHRLYLGLGGLTAFWALGMLSASEYGKSAALMTTALPGLAGLCLLLRARPAWLSIATLSIVGVFFLDAATKGFLRDYFGMRPNHLLVLHAVFNTNPSETGEFFRHNWRDVAQASAAFLVLFGAVAFGERRLTREDGRQPQAPMRRTGKTVVVALLTAFLALHLNPTMARENPLLYWPMRYLDYKRQADHATQLQRDLEQNMAQREDWRVQYRGPDKNTVVWVIGESLNRNNMSLYGYARNTTPMLDSLRGDLIVFRDVVSSEPATMSSLMKMLTPASLDDPEAWTREPDVVMLAKEAGYRTYWISNQVPNDGWLGLVAKRADEQVFINKGYGRGENNVDGNLLPAFDAALASDAPKKLIVVHLLGAHPTYDMRYPEEFARFDNTDDAVMASLTAQGRSMWVRHLRNDYDNAIAYNDFVVSSLIRKTMAASPHADASLLFSSDHAQEVGHTRNHAGQSVADASGYEIPMIVWSRAGKALSDGQGSLSRAALEARPYQTDRLDHTLLGMLDIDTPYYRAADDLLSVDFTPQTRRINGREYVSNRRNEQPPSNN</sequence>
<evidence type="ECO:0000256" key="6">
    <source>
        <dbReference type="ARBA" id="ARBA00023136"/>
    </source>
</evidence>
<dbReference type="Proteomes" id="UP000035080">
    <property type="component" value="Chromosome"/>
</dbReference>
<dbReference type="Gene3D" id="3.40.720.10">
    <property type="entry name" value="Alkaline Phosphatase, subunit A"/>
    <property type="match status" value="1"/>
</dbReference>
<dbReference type="RefSeq" id="WP_052240542.1">
    <property type="nucleotide sequence ID" value="NZ_CP047385.1"/>
</dbReference>
<evidence type="ECO:0000256" key="7">
    <source>
        <dbReference type="SAM" id="Phobius"/>
    </source>
</evidence>
<keyword evidence="5 7" id="KW-1133">Transmembrane helix</keyword>
<evidence type="ECO:0000259" key="8">
    <source>
        <dbReference type="Pfam" id="PF00884"/>
    </source>
</evidence>
<dbReference type="PANTHER" id="PTHR30443:SF2">
    <property type="entry name" value="PHOSPHOETHANOLAMINE TRANSFERASE EPTC"/>
    <property type="match status" value="1"/>
</dbReference>
<keyword evidence="2" id="KW-1003">Cell membrane</keyword>
<dbReference type="SUPFAM" id="SSF53649">
    <property type="entry name" value="Alkaline phosphatase-like"/>
    <property type="match status" value="1"/>
</dbReference>
<dbReference type="PANTHER" id="PTHR30443">
    <property type="entry name" value="INNER MEMBRANE PROTEIN"/>
    <property type="match status" value="1"/>
</dbReference>
<protein>
    <submittedName>
        <fullName evidence="9">Sulfatase-like hydrolase/transferase</fullName>
    </submittedName>
</protein>
<comment type="subcellular location">
    <subcellularLocation>
        <location evidence="1">Cell membrane</location>
        <topology evidence="1">Multi-pass membrane protein</topology>
    </subcellularLocation>
</comment>
<organism evidence="9 10">
    <name type="scientific">Pandoraea fibrosis</name>
    <dbReference type="NCBI Taxonomy" id="1891094"/>
    <lineage>
        <taxon>Bacteria</taxon>
        <taxon>Pseudomonadati</taxon>
        <taxon>Pseudomonadota</taxon>
        <taxon>Betaproteobacteria</taxon>
        <taxon>Burkholderiales</taxon>
        <taxon>Burkholderiaceae</taxon>
        <taxon>Pandoraea</taxon>
    </lineage>
</organism>
<evidence type="ECO:0000256" key="2">
    <source>
        <dbReference type="ARBA" id="ARBA00022475"/>
    </source>
</evidence>
<feature type="transmembrane region" description="Helical" evidence="7">
    <location>
        <begin position="7"/>
        <end position="26"/>
    </location>
</feature>
<dbReference type="CDD" id="cd16017">
    <property type="entry name" value="LptA"/>
    <property type="match status" value="1"/>
</dbReference>
<feature type="transmembrane region" description="Helical" evidence="7">
    <location>
        <begin position="32"/>
        <end position="50"/>
    </location>
</feature>
<keyword evidence="3" id="KW-0808">Transferase</keyword>
<keyword evidence="4 7" id="KW-0812">Transmembrane</keyword>
<evidence type="ECO:0000256" key="5">
    <source>
        <dbReference type="ARBA" id="ARBA00022989"/>
    </source>
</evidence>
<dbReference type="Pfam" id="PF00884">
    <property type="entry name" value="Sulfatase"/>
    <property type="match status" value="1"/>
</dbReference>
<evidence type="ECO:0000256" key="1">
    <source>
        <dbReference type="ARBA" id="ARBA00004651"/>
    </source>
</evidence>
<evidence type="ECO:0000313" key="10">
    <source>
        <dbReference type="Proteomes" id="UP000035080"/>
    </source>
</evidence>
<feature type="transmembrane region" description="Helical" evidence="7">
    <location>
        <begin position="153"/>
        <end position="172"/>
    </location>
</feature>
<reference evidence="9 10" key="1">
    <citation type="journal article" date="2015" name="Genome Announc.">
        <title>Genome Sequences of Two Pandoraea pnomenusa Isolates Recovered 11 Months Apart from a Cystic Fibrosis Patient.</title>
        <authorList>
            <person name="Ee R."/>
            <person name="Ambrose M."/>
            <person name="Lazenby J."/>
            <person name="Williams P."/>
            <person name="Chan K.G."/>
            <person name="Roddam L."/>
        </authorList>
    </citation>
    <scope>NUCLEOTIDE SEQUENCE [LARGE SCALE GENOMIC DNA]</scope>
    <source>
        <strain evidence="9 10">6399</strain>
    </source>
</reference>
<feature type="transmembrane region" description="Helical" evidence="7">
    <location>
        <begin position="57"/>
        <end position="78"/>
    </location>
</feature>
<gene>
    <name evidence="9" type="ORF">PI93_018145</name>
</gene>
<evidence type="ECO:0000256" key="4">
    <source>
        <dbReference type="ARBA" id="ARBA00022692"/>
    </source>
</evidence>
<evidence type="ECO:0000313" key="9">
    <source>
        <dbReference type="EMBL" id="QHF14354.1"/>
    </source>
</evidence>